<evidence type="ECO:0000313" key="2">
    <source>
        <dbReference type="EMBL" id="EFH80447.1"/>
    </source>
</evidence>
<dbReference type="Proteomes" id="UP000004508">
    <property type="component" value="Unassembled WGS sequence"/>
</dbReference>
<comment type="caution">
    <text evidence="2">The sequence shown here is derived from an EMBL/GenBank/DDBJ whole genome shotgun (WGS) entry which is preliminary data.</text>
</comment>
<sequence>MKLTKLLWGSLLLLIVCLPLAACGGGSTGDAKNLTFWSAANPPQQAFWTEMAKEYMAQHPDIKISVKAIPENPTSEASIQAALAGGTAPTASENIFTGFGGQLQSSQAIVPLDQMPGWNDVIKARHMEKTIASWKFGDGHTYILPMYTNAMLFGWRMDILKQIGYNEPPRTYSQVISMGQKLKQKFPDKFVWARDALVKDTWYERWFDFFSIYDAASNGQNFISGGKVTANEQAAVNSLSFLRDLSQNKLLLTQTQTDAFETGLSVMDIIGPWRFATWQQKYPNLKLNDTYVLTPPPVPDAMANSQDIKTFADAKGLVIYKQASSEQQNAIWEFVKWVLSDPQHDLQWLQTTSLPSARDDLSTNATFKPFFDKNPELVKYAENIPNAVPPITASKYTDIQVSLGDQAVIPVVKGDATPQQAWNSWKTAVQPMLNQ</sequence>
<accession>D6U636</accession>
<dbReference type="SUPFAM" id="SSF53850">
    <property type="entry name" value="Periplasmic binding protein-like II"/>
    <property type="match status" value="1"/>
</dbReference>
<dbReference type="InParanoid" id="D6U636"/>
<keyword evidence="3" id="KW-1185">Reference proteome</keyword>
<feature type="signal peptide" evidence="1">
    <location>
        <begin position="1"/>
        <end position="21"/>
    </location>
</feature>
<dbReference type="eggNOG" id="COG1653">
    <property type="taxonomic scope" value="Bacteria"/>
</dbReference>
<dbReference type="STRING" id="485913.Krac_1045"/>
<organism evidence="2 3">
    <name type="scientific">Ktedonobacter racemifer DSM 44963</name>
    <dbReference type="NCBI Taxonomy" id="485913"/>
    <lineage>
        <taxon>Bacteria</taxon>
        <taxon>Bacillati</taxon>
        <taxon>Chloroflexota</taxon>
        <taxon>Ktedonobacteria</taxon>
        <taxon>Ktedonobacterales</taxon>
        <taxon>Ktedonobacteraceae</taxon>
        <taxon>Ktedonobacter</taxon>
    </lineage>
</organism>
<dbReference type="PANTHER" id="PTHR43649:SF13">
    <property type="entry name" value="CARBOHYDRATE ABC TRANSPORTER SUBSTRATE-BINDING PROTEIN"/>
    <property type="match status" value="1"/>
</dbReference>
<reference evidence="2 3" key="1">
    <citation type="journal article" date="2011" name="Stand. Genomic Sci.">
        <title>Non-contiguous finished genome sequence and contextual data of the filamentous soil bacterium Ktedonobacter racemifer type strain (SOSP1-21).</title>
        <authorList>
            <person name="Chang Y.J."/>
            <person name="Land M."/>
            <person name="Hauser L."/>
            <person name="Chertkov O."/>
            <person name="Del Rio T.G."/>
            <person name="Nolan M."/>
            <person name="Copeland A."/>
            <person name="Tice H."/>
            <person name="Cheng J.F."/>
            <person name="Lucas S."/>
            <person name="Han C."/>
            <person name="Goodwin L."/>
            <person name="Pitluck S."/>
            <person name="Ivanova N."/>
            <person name="Ovchinikova G."/>
            <person name="Pati A."/>
            <person name="Chen A."/>
            <person name="Palaniappan K."/>
            <person name="Mavromatis K."/>
            <person name="Liolios K."/>
            <person name="Brettin T."/>
            <person name="Fiebig A."/>
            <person name="Rohde M."/>
            <person name="Abt B."/>
            <person name="Goker M."/>
            <person name="Detter J.C."/>
            <person name="Woyke T."/>
            <person name="Bristow J."/>
            <person name="Eisen J.A."/>
            <person name="Markowitz V."/>
            <person name="Hugenholtz P."/>
            <person name="Kyrpides N.C."/>
            <person name="Klenk H.P."/>
            <person name="Lapidus A."/>
        </authorList>
    </citation>
    <scope>NUCLEOTIDE SEQUENCE [LARGE SCALE GENOMIC DNA]</scope>
    <source>
        <strain evidence="3">DSM 44963</strain>
    </source>
</reference>
<dbReference type="EMBL" id="ADVG01000005">
    <property type="protein sequence ID" value="EFH80447.1"/>
    <property type="molecule type" value="Genomic_DNA"/>
</dbReference>
<gene>
    <name evidence="2" type="ORF">Krac_1045</name>
</gene>
<dbReference type="InterPro" id="IPR006059">
    <property type="entry name" value="SBP"/>
</dbReference>
<dbReference type="PANTHER" id="PTHR43649">
    <property type="entry name" value="ARABINOSE-BINDING PROTEIN-RELATED"/>
    <property type="match status" value="1"/>
</dbReference>
<dbReference type="Pfam" id="PF01547">
    <property type="entry name" value="SBP_bac_1"/>
    <property type="match status" value="1"/>
</dbReference>
<keyword evidence="1" id="KW-0732">Signal</keyword>
<protein>
    <submittedName>
        <fullName evidence="2">Extracellular solute-binding protein family 1</fullName>
    </submittedName>
</protein>
<dbReference type="InterPro" id="IPR050490">
    <property type="entry name" value="Bact_solute-bd_prot1"/>
</dbReference>
<proteinExistence type="predicted"/>
<evidence type="ECO:0000256" key="1">
    <source>
        <dbReference type="SAM" id="SignalP"/>
    </source>
</evidence>
<evidence type="ECO:0000313" key="3">
    <source>
        <dbReference type="Proteomes" id="UP000004508"/>
    </source>
</evidence>
<feature type="chain" id="PRO_5003088755" evidence="1">
    <location>
        <begin position="22"/>
        <end position="435"/>
    </location>
</feature>
<name>D6U636_KTERA</name>
<dbReference type="Gene3D" id="3.40.190.10">
    <property type="entry name" value="Periplasmic binding protein-like II"/>
    <property type="match status" value="2"/>
</dbReference>
<dbReference type="AlphaFoldDB" id="D6U636"/>